<accession>A0AAP0EQ14</accession>
<organism evidence="1 2">
    <name type="scientific">Stephania cephalantha</name>
    <dbReference type="NCBI Taxonomy" id="152367"/>
    <lineage>
        <taxon>Eukaryota</taxon>
        <taxon>Viridiplantae</taxon>
        <taxon>Streptophyta</taxon>
        <taxon>Embryophyta</taxon>
        <taxon>Tracheophyta</taxon>
        <taxon>Spermatophyta</taxon>
        <taxon>Magnoliopsida</taxon>
        <taxon>Ranunculales</taxon>
        <taxon>Menispermaceae</taxon>
        <taxon>Menispermoideae</taxon>
        <taxon>Cissampelideae</taxon>
        <taxon>Stephania</taxon>
    </lineage>
</organism>
<comment type="caution">
    <text evidence="1">The sequence shown here is derived from an EMBL/GenBank/DDBJ whole genome shotgun (WGS) entry which is preliminary data.</text>
</comment>
<sequence>MGFVHVAARDWLRELKTTNVSRADRLDLLLMTLCVEDMTRGSKRLAETTNCTGAGRIGRRHVSQLENGLSFENSAKKGENVQTRIRRHILRQLKCEKIVGELDVDDMWTNRLLSHGCALTSWANQRLPRDNELEIAHIVRMCGRECNADLEAIQQQLNSSDGIVSLPASFGLFAQYITRGKLSGIRSRHVNTLF</sequence>
<evidence type="ECO:0000313" key="2">
    <source>
        <dbReference type="Proteomes" id="UP001419268"/>
    </source>
</evidence>
<keyword evidence="2" id="KW-1185">Reference proteome</keyword>
<reference evidence="1 2" key="1">
    <citation type="submission" date="2024-01" db="EMBL/GenBank/DDBJ databases">
        <title>Genome assemblies of Stephania.</title>
        <authorList>
            <person name="Yang L."/>
        </authorList>
    </citation>
    <scope>NUCLEOTIDE SEQUENCE [LARGE SCALE GENOMIC DNA]</scope>
    <source>
        <strain evidence="1">JXDWG</strain>
        <tissue evidence="1">Leaf</tissue>
    </source>
</reference>
<dbReference type="EMBL" id="JBBNAG010000011">
    <property type="protein sequence ID" value="KAK9094772.1"/>
    <property type="molecule type" value="Genomic_DNA"/>
</dbReference>
<evidence type="ECO:0000313" key="1">
    <source>
        <dbReference type="EMBL" id="KAK9094772.1"/>
    </source>
</evidence>
<dbReference type="Proteomes" id="UP001419268">
    <property type="component" value="Unassembled WGS sequence"/>
</dbReference>
<protein>
    <submittedName>
        <fullName evidence="1">Uncharacterized protein</fullName>
    </submittedName>
</protein>
<name>A0AAP0EQ14_9MAGN</name>
<proteinExistence type="predicted"/>
<dbReference type="AlphaFoldDB" id="A0AAP0EQ14"/>
<gene>
    <name evidence="1" type="ORF">Scep_026241</name>
</gene>